<accession>A0A8A3PEG3</accession>
<feature type="compositionally biased region" description="Basic and acidic residues" evidence="1">
    <location>
        <begin position="1"/>
        <end position="12"/>
    </location>
</feature>
<name>A0A8A3PEG3_9HELO</name>
<feature type="compositionally biased region" description="Basic residues" evidence="1">
    <location>
        <begin position="604"/>
        <end position="614"/>
    </location>
</feature>
<organism evidence="2 3">
    <name type="scientific">Monilinia vaccinii-corymbosi</name>
    <dbReference type="NCBI Taxonomy" id="61207"/>
    <lineage>
        <taxon>Eukaryota</taxon>
        <taxon>Fungi</taxon>
        <taxon>Dikarya</taxon>
        <taxon>Ascomycota</taxon>
        <taxon>Pezizomycotina</taxon>
        <taxon>Leotiomycetes</taxon>
        <taxon>Helotiales</taxon>
        <taxon>Sclerotiniaceae</taxon>
        <taxon>Monilinia</taxon>
    </lineage>
</organism>
<reference evidence="2" key="1">
    <citation type="submission" date="2020-10" db="EMBL/GenBank/DDBJ databases">
        <title>Genome Sequence of Monilinia vaccinii-corymbosi Sheds Light on Mummy Berry Disease Infection of Blueberry and Mating Type.</title>
        <authorList>
            <person name="Yow A.G."/>
            <person name="Zhang Y."/>
            <person name="Bansal K."/>
            <person name="Eacker S.M."/>
            <person name="Sullivan S."/>
            <person name="Liachko I."/>
            <person name="Cubeta M.A."/>
            <person name="Rollins J.A."/>
            <person name="Ashrafi H."/>
        </authorList>
    </citation>
    <scope>NUCLEOTIDE SEQUENCE</scope>
    <source>
        <strain evidence="2">RL-1</strain>
    </source>
</reference>
<proteinExistence type="predicted"/>
<evidence type="ECO:0008006" key="4">
    <source>
        <dbReference type="Google" id="ProtNLM"/>
    </source>
</evidence>
<feature type="compositionally biased region" description="Acidic residues" evidence="1">
    <location>
        <begin position="512"/>
        <end position="525"/>
    </location>
</feature>
<keyword evidence="3" id="KW-1185">Reference proteome</keyword>
<protein>
    <recommendedName>
        <fullName evidence="4">Cbs domain-containing protein</fullName>
    </recommendedName>
</protein>
<dbReference type="OrthoDB" id="5273928at2759"/>
<gene>
    <name evidence="2" type="ORF">DSL72_005021</name>
</gene>
<dbReference type="AlphaFoldDB" id="A0A8A3PEG3"/>
<dbReference type="EMBL" id="CP063408">
    <property type="protein sequence ID" value="QSZ33453.1"/>
    <property type="molecule type" value="Genomic_DNA"/>
</dbReference>
<evidence type="ECO:0000313" key="3">
    <source>
        <dbReference type="Proteomes" id="UP000672032"/>
    </source>
</evidence>
<sequence>MSDSSSFRERTRARSRGQRARRLILLQPHRPRHLARGMLDAPGPRTNRIVDPESGLVSHETTTRERHASEYRWDRCHQFGEFLGERWGEQEEEEILNNDQFGPLYRPRVPRLFQLAMDTVVENVDSITYETVQHMAPLVLGLIWRELNKRYLNSFNTWKIFSKFLDRKQGALLNQFRYINAIREPVPSLSVYTKPLTSTTFDFLAHLSITTAFSTSDLVALSALTNLVALEIINPAHGNNLGNAGKVFDSSFGDRVIKTWSESAIKGKGFQILRILKLRNFEGITDRCFRYINDFPVLAVFDVLACGFEGLDPSEAEMLGWVAHPDGAFLEILQSDCVKHTMALRTTLGLPVRPVRRPTAKPLRHKARIKMVPRADVPAILAADRASTPSTAPNPAHHLTPKRVRRLRKTSTGRAKLAQMGFPHREAVDPMTTDKELRALEMWEFRTYTALHRIGELRRDEDLRAAGLDVGDCAPLVSGEFLSAIPVASLRLGPHLADPVARGPLRRHQPFYDDDDGEMSVYDDGETSHSERGYTVGRNGGWGGAMGFVYTRVDWPFMARMIGSAGASVSVSARARDEGASASGGGEEEIGDSAADSGLASRRNNLKRRKVRGGKRQQLGHLLAGVMPGGFL</sequence>
<feature type="region of interest" description="Disordered" evidence="1">
    <location>
        <begin position="505"/>
        <end position="536"/>
    </location>
</feature>
<evidence type="ECO:0000313" key="2">
    <source>
        <dbReference type="EMBL" id="QSZ33453.1"/>
    </source>
</evidence>
<feature type="region of interest" description="Disordered" evidence="1">
    <location>
        <begin position="578"/>
        <end position="614"/>
    </location>
</feature>
<feature type="region of interest" description="Disordered" evidence="1">
    <location>
        <begin position="1"/>
        <end position="21"/>
    </location>
</feature>
<evidence type="ECO:0000256" key="1">
    <source>
        <dbReference type="SAM" id="MobiDB-lite"/>
    </source>
</evidence>
<dbReference type="Proteomes" id="UP000672032">
    <property type="component" value="Chromosome 4"/>
</dbReference>